<dbReference type="Pfam" id="PF13193">
    <property type="entry name" value="AMP-binding_C"/>
    <property type="match status" value="1"/>
</dbReference>
<dbReference type="InterPro" id="IPR042099">
    <property type="entry name" value="ANL_N_sf"/>
</dbReference>
<dbReference type="InterPro" id="IPR045851">
    <property type="entry name" value="AMP-bd_C_sf"/>
</dbReference>
<dbReference type="GO" id="GO:0043041">
    <property type="term" value="P:amino acid activation for nonribosomal peptide biosynthetic process"/>
    <property type="evidence" value="ECO:0007669"/>
    <property type="project" value="TreeGrafter"/>
</dbReference>
<dbReference type="AlphaFoldDB" id="A0A2W4QZ96"/>
<dbReference type="EMBL" id="QJPH01000337">
    <property type="protein sequence ID" value="PZN77355.1"/>
    <property type="molecule type" value="Genomic_DNA"/>
</dbReference>
<evidence type="ECO:0000313" key="6">
    <source>
        <dbReference type="Proteomes" id="UP000249396"/>
    </source>
</evidence>
<dbReference type="InterPro" id="IPR000873">
    <property type="entry name" value="AMP-dep_synth/lig_dom"/>
</dbReference>
<proteinExistence type="predicted"/>
<dbReference type="GO" id="GO:0016874">
    <property type="term" value="F:ligase activity"/>
    <property type="evidence" value="ECO:0007669"/>
    <property type="project" value="UniProtKB-KW"/>
</dbReference>
<accession>A0A2W4QZ96</accession>
<comment type="pathway">
    <text evidence="1">Siderophore biosynthesis.</text>
</comment>
<dbReference type="PROSITE" id="PS00455">
    <property type="entry name" value="AMP_BINDING"/>
    <property type="match status" value="1"/>
</dbReference>
<dbReference type="InterPro" id="IPR020845">
    <property type="entry name" value="AMP-binding_CS"/>
</dbReference>
<dbReference type="Proteomes" id="UP000249396">
    <property type="component" value="Unassembled WGS sequence"/>
</dbReference>
<dbReference type="PANTHER" id="PTHR45527:SF10">
    <property type="entry name" value="PYOCHELIN SYNTHASE PCHF"/>
    <property type="match status" value="1"/>
</dbReference>
<feature type="domain" description="AMP-dependent synthetase/ligase" evidence="3">
    <location>
        <begin position="8"/>
        <end position="341"/>
    </location>
</feature>
<evidence type="ECO:0000256" key="1">
    <source>
        <dbReference type="ARBA" id="ARBA00004924"/>
    </source>
</evidence>
<evidence type="ECO:0000259" key="3">
    <source>
        <dbReference type="Pfam" id="PF00501"/>
    </source>
</evidence>
<organism evidence="5 6">
    <name type="scientific">Candidatus Methylumidiphilus alinenensis</name>
    <dbReference type="NCBI Taxonomy" id="2202197"/>
    <lineage>
        <taxon>Bacteria</taxon>
        <taxon>Pseudomonadati</taxon>
        <taxon>Pseudomonadota</taxon>
        <taxon>Gammaproteobacteria</taxon>
        <taxon>Methylococcales</taxon>
        <taxon>Candidatus Methylumidiphilus</taxon>
    </lineage>
</organism>
<keyword evidence="2" id="KW-0436">Ligase</keyword>
<dbReference type="GO" id="GO:0031177">
    <property type="term" value="F:phosphopantetheine binding"/>
    <property type="evidence" value="ECO:0007669"/>
    <property type="project" value="TreeGrafter"/>
</dbReference>
<sequence length="509" mass="54199">MLLAPFLRQCGQWPEAVALVEHGRGIRYGELLARSHSIAAGLQRMGVKPGQPVAIHLDRGIDAAMALFAVLLAGACYVPLDLKNPPSRLAFIIADSGGVAVLGLGAVPAWLEGGLWLDIAACPESTPTPIETQGDCLAAILYTSGSTGQARGVALSHGAVGAFAQWASDLLALCSSDRIASSAPFFFDLSTFDLYAVLGCGASLHFVPSALPLSPARLSTWLQEQGISGWYTVPSLLSFLAYKGNLAHTPLEHLRFLIFAGEVFPTPALMDLAAKLPQTALYNFFGPTETNVCCYWPVDRARLSPDRPIPIGLPAAACELHIHDETGELWVRGPTLASGYWTGGCLQTFNGKSQAATSAKGQSQVPPFAKNGLGGISTTQEAGNPVYENWYPTGDSVSLADGEYWFHGRLGRMLKCAGYRVEPAEIEASVNAIPGVRACAVVGIDDPAAGQRPGLALVMEPWVTPADIRKALARQLPAYMQPSRCLVLPELPYLPNGKLDYNRIQALLV</sequence>
<feature type="domain" description="AMP-binding enzyme C-terminal" evidence="4">
    <location>
        <begin position="425"/>
        <end position="498"/>
    </location>
</feature>
<name>A0A2W4QZ96_9GAMM</name>
<protein>
    <submittedName>
        <fullName evidence="5">Phenylalanine racemase</fullName>
    </submittedName>
</protein>
<dbReference type="CDD" id="cd05930">
    <property type="entry name" value="A_NRPS"/>
    <property type="match status" value="1"/>
</dbReference>
<dbReference type="PANTHER" id="PTHR45527">
    <property type="entry name" value="NONRIBOSOMAL PEPTIDE SYNTHETASE"/>
    <property type="match status" value="1"/>
</dbReference>
<dbReference type="Gene3D" id="3.40.50.12780">
    <property type="entry name" value="N-terminal domain of ligase-like"/>
    <property type="match status" value="1"/>
</dbReference>
<dbReference type="SUPFAM" id="SSF56801">
    <property type="entry name" value="Acetyl-CoA synthetase-like"/>
    <property type="match status" value="1"/>
</dbReference>
<dbReference type="Pfam" id="PF00501">
    <property type="entry name" value="AMP-binding"/>
    <property type="match status" value="1"/>
</dbReference>
<dbReference type="GO" id="GO:0005737">
    <property type="term" value="C:cytoplasm"/>
    <property type="evidence" value="ECO:0007669"/>
    <property type="project" value="TreeGrafter"/>
</dbReference>
<evidence type="ECO:0000256" key="2">
    <source>
        <dbReference type="ARBA" id="ARBA00022598"/>
    </source>
</evidence>
<evidence type="ECO:0000313" key="5">
    <source>
        <dbReference type="EMBL" id="PZN77355.1"/>
    </source>
</evidence>
<dbReference type="GO" id="GO:0044550">
    <property type="term" value="P:secondary metabolite biosynthetic process"/>
    <property type="evidence" value="ECO:0007669"/>
    <property type="project" value="TreeGrafter"/>
</dbReference>
<evidence type="ECO:0000259" key="4">
    <source>
        <dbReference type="Pfam" id="PF13193"/>
    </source>
</evidence>
<reference evidence="5 6" key="1">
    <citation type="journal article" date="2018" name="Aquat. Microb. Ecol.">
        <title>Gammaproteobacterial methanotrophs dominate.</title>
        <authorList>
            <person name="Rissanen A.J."/>
            <person name="Saarenheimo J."/>
            <person name="Tiirola M."/>
            <person name="Peura S."/>
            <person name="Aalto S.L."/>
            <person name="Karvinen A."/>
            <person name="Nykanen H."/>
        </authorList>
    </citation>
    <scope>NUCLEOTIDE SEQUENCE [LARGE SCALE GENOMIC DNA]</scope>
    <source>
        <strain evidence="5">AMbin10</strain>
    </source>
</reference>
<comment type="caution">
    <text evidence="5">The sequence shown here is derived from an EMBL/GenBank/DDBJ whole genome shotgun (WGS) entry which is preliminary data.</text>
</comment>
<dbReference type="InterPro" id="IPR025110">
    <property type="entry name" value="AMP-bd_C"/>
</dbReference>
<dbReference type="Gene3D" id="3.30.300.30">
    <property type="match status" value="1"/>
</dbReference>
<gene>
    <name evidence="5" type="ORF">DM484_14915</name>
</gene>